<dbReference type="SUPFAM" id="SSF88713">
    <property type="entry name" value="Glycoside hydrolase/deacetylase"/>
    <property type="match status" value="1"/>
</dbReference>
<dbReference type="EMBL" id="QXHD01000004">
    <property type="protein sequence ID" value="NEZ57861.1"/>
    <property type="molecule type" value="Genomic_DNA"/>
</dbReference>
<feature type="transmembrane region" description="Helical" evidence="3">
    <location>
        <begin position="27"/>
        <end position="45"/>
    </location>
</feature>
<gene>
    <name evidence="5" type="ORF">DXZ20_19885</name>
</gene>
<dbReference type="Gene3D" id="3.20.20.370">
    <property type="entry name" value="Glycoside hydrolase/deacetylase"/>
    <property type="match status" value="1"/>
</dbReference>
<accession>A0A6M0RQ82</accession>
<dbReference type="CDD" id="cd10918">
    <property type="entry name" value="CE4_NodB_like_5s_6s"/>
    <property type="match status" value="1"/>
</dbReference>
<dbReference type="GO" id="GO:0016810">
    <property type="term" value="F:hydrolase activity, acting on carbon-nitrogen (but not peptide) bonds"/>
    <property type="evidence" value="ECO:0007669"/>
    <property type="project" value="InterPro"/>
</dbReference>
<comment type="subcellular location">
    <subcellularLocation>
        <location evidence="1">Secreted</location>
    </subcellularLocation>
</comment>
<evidence type="ECO:0000256" key="2">
    <source>
        <dbReference type="ARBA" id="ARBA00022729"/>
    </source>
</evidence>
<dbReference type="PANTHER" id="PTHR34216:SF3">
    <property type="entry name" value="POLY-BETA-1,6-N-ACETYL-D-GLUCOSAMINE N-DEACETYLASE"/>
    <property type="match status" value="1"/>
</dbReference>
<dbReference type="InterPro" id="IPR051398">
    <property type="entry name" value="Polysacch_Deacetylase"/>
</dbReference>
<dbReference type="RefSeq" id="WP_163700016.1">
    <property type="nucleotide sequence ID" value="NZ_QXHD01000004.1"/>
</dbReference>
<evidence type="ECO:0000259" key="4">
    <source>
        <dbReference type="PROSITE" id="PS51677"/>
    </source>
</evidence>
<dbReference type="GO" id="GO:0005975">
    <property type="term" value="P:carbohydrate metabolic process"/>
    <property type="evidence" value="ECO:0007669"/>
    <property type="project" value="InterPro"/>
</dbReference>
<protein>
    <submittedName>
        <fullName evidence="5">Polysaccharide deacetylase</fullName>
    </submittedName>
</protein>
<dbReference type="Proteomes" id="UP000481033">
    <property type="component" value="Unassembled WGS sequence"/>
</dbReference>
<name>A0A6M0RQ82_9CYAN</name>
<dbReference type="InterPro" id="IPR018711">
    <property type="entry name" value="NAGPA"/>
</dbReference>
<dbReference type="PROSITE" id="PS51677">
    <property type="entry name" value="NODB"/>
    <property type="match status" value="1"/>
</dbReference>
<keyword evidence="3" id="KW-0472">Membrane</keyword>
<keyword evidence="3" id="KW-1133">Transmembrane helix</keyword>
<evidence type="ECO:0000313" key="6">
    <source>
        <dbReference type="Proteomes" id="UP000481033"/>
    </source>
</evidence>
<dbReference type="AlphaFoldDB" id="A0A6M0RQ82"/>
<evidence type="ECO:0000313" key="5">
    <source>
        <dbReference type="EMBL" id="NEZ57861.1"/>
    </source>
</evidence>
<reference evidence="5 6" key="1">
    <citation type="journal article" date="2020" name="Microb. Ecol.">
        <title>Ecogenomics of the Marine Benthic Filamentous Cyanobacterium Adonisia.</title>
        <authorList>
            <person name="Walter J.M."/>
            <person name="Coutinho F.H."/>
            <person name="Leomil L."/>
            <person name="Hargreaves P.I."/>
            <person name="Campeao M.E."/>
            <person name="Vieira V.V."/>
            <person name="Silva B.S."/>
            <person name="Fistarol G.O."/>
            <person name="Salomon P.S."/>
            <person name="Sawabe T."/>
            <person name="Mino S."/>
            <person name="Hosokawa M."/>
            <person name="Miyashita H."/>
            <person name="Maruyama F."/>
            <person name="van Verk M.C."/>
            <person name="Dutilh B.E."/>
            <person name="Thompson C.C."/>
            <person name="Thompson F.L."/>
        </authorList>
    </citation>
    <scope>NUCLEOTIDE SEQUENCE [LARGE SCALE GENOMIC DNA]</scope>
    <source>
        <strain evidence="5 6">CCMR0081</strain>
    </source>
</reference>
<proteinExistence type="predicted"/>
<feature type="domain" description="NodB homology" evidence="4">
    <location>
        <begin position="228"/>
        <end position="458"/>
    </location>
</feature>
<evidence type="ECO:0000256" key="1">
    <source>
        <dbReference type="ARBA" id="ARBA00004613"/>
    </source>
</evidence>
<sequence length="642" mass="70665">MEACDLDVSSQGQSQARFRHLFRGRSALIATLLVICSGGLLYGASEVDTHTTADSSIAFNQELLDGIERVKASLPSPAIAPIVFNTWVDEDLADDVLETTPSQTFSATDYYCLPAPQPADSTESLGQTLSALGTQVNQDSQSQISQWVASLTAQIESARWPQLHDRAQLSKVPVIMYHDVLPEKEVFFDITPGRLNEDFRAIRAQNLTPISLDQLVNHLRTGVPLPEKPVVLTFDDGYVGHYDYVYKLAKYYNYPVALSIFTDKVDGKIVGRSTLDWEQVEEMAQDPLVTVISHSVTHPRDLRELSDEDLRYELETSKERLETKLGIPIHYFTYPEGKHDERVVEAAEAAGYQAALIMRNDSGRFAGESENLLTIERFGESRFYEVIESAWGGPPLSGFKPTPNFKSPIQRLEIEIDEIPMTLISGGQPTTIHADSRYPLADIVADSDAIAAVDGTFFSLEFLDSNTMIGPVLSQNTGEFIPGDEGDIYKLKGRPLVLMSPQEVKFLPFDPAQHNTLTGIQEEMPDVTDAFVGAGWLVREQEPQSAATFKNLFAYEEHRFRAFWGINMEGQPVVGATHAQIDSVGLGELLMQAGFHHAVMLDSGASTSLVYQGESLIGFESRTVPHAVALVPSGGSSCGVAQ</sequence>
<dbReference type="InterPro" id="IPR002509">
    <property type="entry name" value="NODB_dom"/>
</dbReference>
<dbReference type="Pfam" id="PF01522">
    <property type="entry name" value="Polysacc_deac_1"/>
    <property type="match status" value="1"/>
</dbReference>
<dbReference type="InterPro" id="IPR011330">
    <property type="entry name" value="Glyco_hydro/deAcase_b/a-brl"/>
</dbReference>
<keyword evidence="2" id="KW-0732">Signal</keyword>
<dbReference type="PANTHER" id="PTHR34216">
    <property type="match status" value="1"/>
</dbReference>
<keyword evidence="3" id="KW-0812">Transmembrane</keyword>
<organism evidence="5 6">
    <name type="scientific">Adonisia turfae CCMR0081</name>
    <dbReference type="NCBI Taxonomy" id="2292702"/>
    <lineage>
        <taxon>Bacteria</taxon>
        <taxon>Bacillati</taxon>
        <taxon>Cyanobacteriota</taxon>
        <taxon>Adonisia</taxon>
        <taxon>Adonisia turfae</taxon>
    </lineage>
</organism>
<comment type="caution">
    <text evidence="5">The sequence shown here is derived from an EMBL/GenBank/DDBJ whole genome shotgun (WGS) entry which is preliminary data.</text>
</comment>
<evidence type="ECO:0000256" key="3">
    <source>
        <dbReference type="SAM" id="Phobius"/>
    </source>
</evidence>
<keyword evidence="6" id="KW-1185">Reference proteome</keyword>
<dbReference type="Pfam" id="PF09992">
    <property type="entry name" value="NAGPA"/>
    <property type="match status" value="1"/>
</dbReference>
<dbReference type="GO" id="GO:0005576">
    <property type="term" value="C:extracellular region"/>
    <property type="evidence" value="ECO:0007669"/>
    <property type="project" value="UniProtKB-SubCell"/>
</dbReference>